<dbReference type="PANTHER" id="PTHR43701">
    <property type="entry name" value="MEMBRANE TRANSPORTER PROTEIN MJ0441-RELATED"/>
    <property type="match status" value="1"/>
</dbReference>
<sequence length="118" mass="12645">MIFFAIGLAAGIIGGMGIGGGTIMIPALTIFLNVTQHTSQSINLITFIPMAVVALIIHIRQRNITIKYLLPLITGGILGSVAGSYLAISLSTIILKRIFAIFLLIMGIYEIFSKTPKQ</sequence>
<feature type="transmembrane region" description="Helical" evidence="6">
    <location>
        <begin position="68"/>
        <end position="88"/>
    </location>
</feature>
<keyword evidence="5 6" id="KW-0472">Membrane</keyword>
<evidence type="ECO:0000256" key="4">
    <source>
        <dbReference type="ARBA" id="ARBA00022989"/>
    </source>
</evidence>
<protein>
    <recommendedName>
        <fullName evidence="6">Probable membrane transporter protein</fullName>
    </recommendedName>
</protein>
<name>A0A5D8QH63_9THEO</name>
<comment type="caution">
    <text evidence="7">The sequence shown here is derived from an EMBL/GenBank/DDBJ whole genome shotgun (WGS) entry which is preliminary data.</text>
</comment>
<feature type="transmembrane region" description="Helical" evidence="6">
    <location>
        <begin position="94"/>
        <end position="112"/>
    </location>
</feature>
<comment type="similarity">
    <text evidence="2 6">Belongs to the 4-toluene sulfonate uptake permease (TSUP) (TC 2.A.102) family.</text>
</comment>
<dbReference type="Proteomes" id="UP000322976">
    <property type="component" value="Unassembled WGS sequence"/>
</dbReference>
<dbReference type="GO" id="GO:0005886">
    <property type="term" value="C:plasma membrane"/>
    <property type="evidence" value="ECO:0007669"/>
    <property type="project" value="UniProtKB-SubCell"/>
</dbReference>
<dbReference type="InterPro" id="IPR002781">
    <property type="entry name" value="TM_pro_TauE-like"/>
</dbReference>
<dbReference type="Pfam" id="PF01925">
    <property type="entry name" value="TauE"/>
    <property type="match status" value="1"/>
</dbReference>
<evidence type="ECO:0000313" key="7">
    <source>
        <dbReference type="EMBL" id="TZE83589.1"/>
    </source>
</evidence>
<gene>
    <name evidence="7" type="ORF">FWJ32_01550</name>
</gene>
<proteinExistence type="inferred from homology"/>
<evidence type="ECO:0000256" key="5">
    <source>
        <dbReference type="ARBA" id="ARBA00023136"/>
    </source>
</evidence>
<comment type="subcellular location">
    <subcellularLocation>
        <location evidence="6">Cell membrane</location>
        <topology evidence="6">Multi-pass membrane protein</topology>
    </subcellularLocation>
    <subcellularLocation>
        <location evidence="1">Membrane</location>
        <topology evidence="1">Multi-pass membrane protein</topology>
    </subcellularLocation>
</comment>
<evidence type="ECO:0000256" key="2">
    <source>
        <dbReference type="ARBA" id="ARBA00009142"/>
    </source>
</evidence>
<dbReference type="AlphaFoldDB" id="A0A5D8QH63"/>
<dbReference type="PANTHER" id="PTHR43701:SF2">
    <property type="entry name" value="MEMBRANE TRANSPORTER PROTEIN YJNA-RELATED"/>
    <property type="match status" value="1"/>
</dbReference>
<evidence type="ECO:0000256" key="3">
    <source>
        <dbReference type="ARBA" id="ARBA00022692"/>
    </source>
</evidence>
<dbReference type="EMBL" id="VTPS01000001">
    <property type="protein sequence ID" value="TZE83589.1"/>
    <property type="molecule type" value="Genomic_DNA"/>
</dbReference>
<dbReference type="InterPro" id="IPR051598">
    <property type="entry name" value="TSUP/Inactive_protease-like"/>
</dbReference>
<evidence type="ECO:0000256" key="1">
    <source>
        <dbReference type="ARBA" id="ARBA00004141"/>
    </source>
</evidence>
<keyword evidence="3 6" id="KW-0812">Transmembrane</keyword>
<keyword evidence="4 6" id="KW-1133">Transmembrane helix</keyword>
<keyword evidence="6" id="KW-1003">Cell membrane</keyword>
<feature type="transmembrane region" description="Helical" evidence="6">
    <location>
        <begin position="41"/>
        <end position="59"/>
    </location>
</feature>
<dbReference type="RefSeq" id="WP_149544208.1">
    <property type="nucleotide sequence ID" value="NZ_VTPS01000001.1"/>
</dbReference>
<reference evidence="7 8" key="1">
    <citation type="submission" date="2019-08" db="EMBL/GenBank/DDBJ databases">
        <title>Calorimonas adulescens gen. nov., sp. nov., an anaerobic thermophilic bacterium from Sakhalin hot spring.</title>
        <authorList>
            <person name="Khomyakova M.A."/>
            <person name="Merkel A.Y."/>
            <person name="Novikov A."/>
            <person name="Bonch-Osmolovskaya E.A."/>
            <person name="Slobodkin A.I."/>
        </authorList>
    </citation>
    <scope>NUCLEOTIDE SEQUENCE [LARGE SCALE GENOMIC DNA]</scope>
    <source>
        <strain evidence="7 8">A05MB</strain>
    </source>
</reference>
<evidence type="ECO:0000313" key="8">
    <source>
        <dbReference type="Proteomes" id="UP000322976"/>
    </source>
</evidence>
<keyword evidence="8" id="KW-1185">Reference proteome</keyword>
<organism evidence="7 8">
    <name type="scientific">Calorimonas adulescens</name>
    <dbReference type="NCBI Taxonomy" id="2606906"/>
    <lineage>
        <taxon>Bacteria</taxon>
        <taxon>Bacillati</taxon>
        <taxon>Bacillota</taxon>
        <taxon>Clostridia</taxon>
        <taxon>Thermoanaerobacterales</taxon>
        <taxon>Thermoanaerobacteraceae</taxon>
        <taxon>Calorimonas</taxon>
    </lineage>
</organism>
<accession>A0A5D8QH63</accession>
<evidence type="ECO:0000256" key="6">
    <source>
        <dbReference type="RuleBase" id="RU363041"/>
    </source>
</evidence>